<proteinExistence type="predicted"/>
<sequence>MLSRANFPSRSRPQTQASTHNEYIRPNINNYLSDPSKSLFHPRGRRELESPELEDLPVHPAAWIQVSAENTGRSEGLPVRQTEGENRGWLEGQRGRMQVQERVENRRVEGGDRLERRRERVVVDLTGDDDKGQKWGGGVIDLTGDGDDVNEDGN</sequence>
<evidence type="ECO:0000256" key="1">
    <source>
        <dbReference type="SAM" id="MobiDB-lite"/>
    </source>
</evidence>
<gene>
    <name evidence="2" type="ORF">BJ508DRAFT_361267</name>
</gene>
<reference evidence="2 3" key="1">
    <citation type="journal article" date="2018" name="Nat. Ecol. Evol.">
        <title>Pezizomycetes genomes reveal the molecular basis of ectomycorrhizal truffle lifestyle.</title>
        <authorList>
            <person name="Murat C."/>
            <person name="Payen T."/>
            <person name="Noel B."/>
            <person name="Kuo A."/>
            <person name="Morin E."/>
            <person name="Chen J."/>
            <person name="Kohler A."/>
            <person name="Krizsan K."/>
            <person name="Balestrini R."/>
            <person name="Da Silva C."/>
            <person name="Montanini B."/>
            <person name="Hainaut M."/>
            <person name="Levati E."/>
            <person name="Barry K.W."/>
            <person name="Belfiori B."/>
            <person name="Cichocki N."/>
            <person name="Clum A."/>
            <person name="Dockter R.B."/>
            <person name="Fauchery L."/>
            <person name="Guy J."/>
            <person name="Iotti M."/>
            <person name="Le Tacon F."/>
            <person name="Lindquist E.A."/>
            <person name="Lipzen A."/>
            <person name="Malagnac F."/>
            <person name="Mello A."/>
            <person name="Molinier V."/>
            <person name="Miyauchi S."/>
            <person name="Poulain J."/>
            <person name="Riccioni C."/>
            <person name="Rubini A."/>
            <person name="Sitrit Y."/>
            <person name="Splivallo R."/>
            <person name="Traeger S."/>
            <person name="Wang M."/>
            <person name="Zifcakova L."/>
            <person name="Wipf D."/>
            <person name="Zambonelli A."/>
            <person name="Paolocci F."/>
            <person name="Nowrousian M."/>
            <person name="Ottonello S."/>
            <person name="Baldrian P."/>
            <person name="Spatafora J.W."/>
            <person name="Henrissat B."/>
            <person name="Nagy L.G."/>
            <person name="Aury J.M."/>
            <person name="Wincker P."/>
            <person name="Grigoriev I.V."/>
            <person name="Bonfante P."/>
            <person name="Martin F.M."/>
        </authorList>
    </citation>
    <scope>NUCLEOTIDE SEQUENCE [LARGE SCALE GENOMIC DNA]</scope>
    <source>
        <strain evidence="2 3">RN42</strain>
    </source>
</reference>
<dbReference type="AlphaFoldDB" id="A0A3N4I8C5"/>
<evidence type="ECO:0000313" key="3">
    <source>
        <dbReference type="Proteomes" id="UP000275078"/>
    </source>
</evidence>
<feature type="region of interest" description="Disordered" evidence="1">
    <location>
        <begin position="127"/>
        <end position="154"/>
    </location>
</feature>
<dbReference type="Proteomes" id="UP000275078">
    <property type="component" value="Unassembled WGS sequence"/>
</dbReference>
<evidence type="ECO:0000313" key="2">
    <source>
        <dbReference type="EMBL" id="RPA82315.1"/>
    </source>
</evidence>
<feature type="compositionally biased region" description="Polar residues" evidence="1">
    <location>
        <begin position="1"/>
        <end position="36"/>
    </location>
</feature>
<dbReference type="EMBL" id="ML119672">
    <property type="protein sequence ID" value="RPA82315.1"/>
    <property type="molecule type" value="Genomic_DNA"/>
</dbReference>
<protein>
    <submittedName>
        <fullName evidence="2">Uncharacterized protein</fullName>
    </submittedName>
</protein>
<feature type="compositionally biased region" description="Acidic residues" evidence="1">
    <location>
        <begin position="144"/>
        <end position="154"/>
    </location>
</feature>
<accession>A0A3N4I8C5</accession>
<feature type="region of interest" description="Disordered" evidence="1">
    <location>
        <begin position="1"/>
        <end position="53"/>
    </location>
</feature>
<organism evidence="2 3">
    <name type="scientific">Ascobolus immersus RN42</name>
    <dbReference type="NCBI Taxonomy" id="1160509"/>
    <lineage>
        <taxon>Eukaryota</taxon>
        <taxon>Fungi</taxon>
        <taxon>Dikarya</taxon>
        <taxon>Ascomycota</taxon>
        <taxon>Pezizomycotina</taxon>
        <taxon>Pezizomycetes</taxon>
        <taxon>Pezizales</taxon>
        <taxon>Ascobolaceae</taxon>
        <taxon>Ascobolus</taxon>
    </lineage>
</organism>
<keyword evidence="3" id="KW-1185">Reference proteome</keyword>
<feature type="region of interest" description="Disordered" evidence="1">
    <location>
        <begin position="69"/>
        <end position="96"/>
    </location>
</feature>
<name>A0A3N4I8C5_ASCIM</name>